<gene>
    <name evidence="1" type="ORF">SAMN05444424_1440</name>
</gene>
<dbReference type="AlphaFoldDB" id="A0AAQ1MD68"/>
<dbReference type="RefSeq" id="WP_243147995.1">
    <property type="nucleotide sequence ID" value="NZ_FQVY01000002.1"/>
</dbReference>
<dbReference type="Gene3D" id="3.40.50.620">
    <property type="entry name" value="HUPs"/>
    <property type="match status" value="1"/>
</dbReference>
<dbReference type="SUPFAM" id="SSF52402">
    <property type="entry name" value="Adenine nucleotide alpha hydrolases-like"/>
    <property type="match status" value="1"/>
</dbReference>
<dbReference type="NCBIfam" id="TIGR03573">
    <property type="entry name" value="WbuX"/>
    <property type="match status" value="1"/>
</dbReference>
<dbReference type="EMBL" id="FQVY01000002">
    <property type="protein sequence ID" value="SHG09295.1"/>
    <property type="molecule type" value="Genomic_DNA"/>
</dbReference>
<dbReference type="Proteomes" id="UP000184089">
    <property type="component" value="Unassembled WGS sequence"/>
</dbReference>
<evidence type="ECO:0000313" key="2">
    <source>
        <dbReference type="Proteomes" id="UP000184089"/>
    </source>
</evidence>
<name>A0AAQ1MD68_9FIRM</name>
<dbReference type="InterPro" id="IPR020022">
    <property type="entry name" value="N-acetyl_sugar_amidoTrfase"/>
</dbReference>
<proteinExistence type="predicted"/>
<sequence length="383" mass="43698">MASKMKYCKKCLQPDTRPGVLFDENQICYACKYEEQKKNIDWTAREQELHEIAEDAKRKARERKVAYDCVIGVSGGKDSTFQAVYAKEKLGLNCLLVNCVPDNITEVGRKNMENLAGMGFDVIHLTANPKIAKKLALKGFVEYGNILKASEYALWASAYIIADKFNIPLIIQGENAAITLGTVLQQEATDDAYSIVQINTLKGCHASDWIDEEIKLEQVSLYDFPSIESLINKDIKAIFLQYYTKEWSQVYNADFSIARGLLGRTNEDLHDIGRYRRYAALDSDLQIVNQMLKYLKFGFGCATDDACYDIREGRLTREDAVWYVKEYDGLCARRYVLNACNYLGITEDQFWNIADQYVNKDLFQKNNAGEWIPKFTVGEDFDG</sequence>
<protein>
    <submittedName>
        <fullName evidence="1">N-acetyl sugar amidotransferase</fullName>
    </submittedName>
</protein>
<comment type="caution">
    <text evidence="1">The sequence shown here is derived from an EMBL/GenBank/DDBJ whole genome shotgun (WGS) entry which is preliminary data.</text>
</comment>
<accession>A0AAQ1MD68</accession>
<reference evidence="2" key="1">
    <citation type="submission" date="2016-11" db="EMBL/GenBank/DDBJ databases">
        <authorList>
            <person name="Jaros S."/>
            <person name="Januszkiewicz K."/>
            <person name="Wedrychowicz H."/>
        </authorList>
    </citation>
    <scope>NUCLEOTIDE SEQUENCE [LARGE SCALE GENOMIC DNA]</scope>
    <source>
        <strain evidence="2">DSM 4029</strain>
    </source>
</reference>
<evidence type="ECO:0000313" key="1">
    <source>
        <dbReference type="EMBL" id="SHG09295.1"/>
    </source>
</evidence>
<dbReference type="InterPro" id="IPR014729">
    <property type="entry name" value="Rossmann-like_a/b/a_fold"/>
</dbReference>
<organism evidence="1 2">
    <name type="scientific">Bittarella massiliensis</name>
    <name type="common">ex Durand et al. 2017</name>
    <dbReference type="NCBI Taxonomy" id="1720313"/>
    <lineage>
        <taxon>Bacteria</taxon>
        <taxon>Bacillati</taxon>
        <taxon>Bacillota</taxon>
        <taxon>Clostridia</taxon>
        <taxon>Eubacteriales</taxon>
        <taxon>Oscillospiraceae</taxon>
        <taxon>Bittarella (ex Durand et al. 2017)</taxon>
    </lineage>
</organism>